<accession>A0ABW6KBC2</accession>
<dbReference type="NCBIfam" id="TIGR02872">
    <property type="entry name" value="spore_ytvI"/>
    <property type="match status" value="1"/>
</dbReference>
<evidence type="ECO:0000313" key="7">
    <source>
        <dbReference type="EMBL" id="MFE8700520.1"/>
    </source>
</evidence>
<evidence type="ECO:0000256" key="1">
    <source>
        <dbReference type="ARBA" id="ARBA00004141"/>
    </source>
</evidence>
<dbReference type="Pfam" id="PF01594">
    <property type="entry name" value="AI-2E_transport"/>
    <property type="match status" value="1"/>
</dbReference>
<protein>
    <submittedName>
        <fullName evidence="7">Sporulation integral membrane protein YtvI</fullName>
    </submittedName>
</protein>
<feature type="transmembrane region" description="Helical" evidence="6">
    <location>
        <begin position="266"/>
        <end position="286"/>
    </location>
</feature>
<name>A0ABW6KBC2_9BACI</name>
<comment type="caution">
    <text evidence="7">The sequence shown here is derived from an EMBL/GenBank/DDBJ whole genome shotgun (WGS) entry which is preliminary data.</text>
</comment>
<organism evidence="7 8">
    <name type="scientific">Cytobacillus spartinae</name>
    <dbReference type="NCBI Taxonomy" id="3299023"/>
    <lineage>
        <taxon>Bacteria</taxon>
        <taxon>Bacillati</taxon>
        <taxon>Bacillota</taxon>
        <taxon>Bacilli</taxon>
        <taxon>Bacillales</taxon>
        <taxon>Bacillaceae</taxon>
        <taxon>Cytobacillus</taxon>
    </lineage>
</organism>
<keyword evidence="5 6" id="KW-0472">Membrane</keyword>
<evidence type="ECO:0000256" key="2">
    <source>
        <dbReference type="ARBA" id="ARBA00009773"/>
    </source>
</evidence>
<evidence type="ECO:0000256" key="3">
    <source>
        <dbReference type="ARBA" id="ARBA00022692"/>
    </source>
</evidence>
<feature type="transmembrane region" description="Helical" evidence="6">
    <location>
        <begin position="6"/>
        <end position="39"/>
    </location>
</feature>
<dbReference type="RefSeq" id="WP_389359763.1">
    <property type="nucleotide sequence ID" value="NZ_JBIACK010000002.1"/>
</dbReference>
<proteinExistence type="inferred from homology"/>
<keyword evidence="4 6" id="KW-1133">Transmembrane helix</keyword>
<evidence type="ECO:0000256" key="4">
    <source>
        <dbReference type="ARBA" id="ARBA00022989"/>
    </source>
</evidence>
<keyword evidence="8" id="KW-1185">Reference proteome</keyword>
<feature type="transmembrane region" description="Helical" evidence="6">
    <location>
        <begin position="143"/>
        <end position="167"/>
    </location>
</feature>
<dbReference type="InterPro" id="IPR014227">
    <property type="entry name" value="YtvI-like"/>
</dbReference>
<gene>
    <name evidence="7" type="primary">ytvI</name>
    <name evidence="7" type="ORF">ACFYKX_07845</name>
</gene>
<dbReference type="EMBL" id="JBIACK010000002">
    <property type="protein sequence ID" value="MFE8700520.1"/>
    <property type="molecule type" value="Genomic_DNA"/>
</dbReference>
<feature type="transmembrane region" description="Helical" evidence="6">
    <location>
        <begin position="51"/>
        <end position="73"/>
    </location>
</feature>
<evidence type="ECO:0000313" key="8">
    <source>
        <dbReference type="Proteomes" id="UP001601059"/>
    </source>
</evidence>
<dbReference type="Proteomes" id="UP001601059">
    <property type="component" value="Unassembled WGS sequence"/>
</dbReference>
<comment type="similarity">
    <text evidence="2">Belongs to the autoinducer-2 exporter (AI-2E) (TC 2.A.86) family.</text>
</comment>
<keyword evidence="3 6" id="KW-0812">Transmembrane</keyword>
<feature type="transmembrane region" description="Helical" evidence="6">
    <location>
        <begin position="232"/>
        <end position="254"/>
    </location>
</feature>
<evidence type="ECO:0000256" key="5">
    <source>
        <dbReference type="ARBA" id="ARBA00023136"/>
    </source>
</evidence>
<reference evidence="7 8" key="1">
    <citation type="submission" date="2024-08" db="EMBL/GenBank/DDBJ databases">
        <title>Two novel Cytobacillus novel species.</title>
        <authorList>
            <person name="Liu G."/>
        </authorList>
    </citation>
    <scope>NUCLEOTIDE SEQUENCE [LARGE SCALE GENOMIC DNA]</scope>
    <source>
        <strain evidence="7 8">FJAT-54145</strain>
    </source>
</reference>
<dbReference type="InterPro" id="IPR002549">
    <property type="entry name" value="AI-2E-like"/>
</dbReference>
<dbReference type="PANTHER" id="PTHR21716">
    <property type="entry name" value="TRANSMEMBRANE PROTEIN"/>
    <property type="match status" value="1"/>
</dbReference>
<comment type="subcellular location">
    <subcellularLocation>
        <location evidence="1">Membrane</location>
        <topology evidence="1">Multi-pass membrane protein</topology>
    </subcellularLocation>
</comment>
<sequence length="343" mass="37808">MRKNIIIILVGLIIGVVFIPYTITLILALVTALLLEGLVNWFEKKFRLSRVNSVILAFISYILILIGIGYQLLKITIEQITSLSENTPTLVQDFYLSTLLPIIRQMYQYLETLPSEVVLSVENTIENSVNSLDSFLQTLFSSAFSLITAIPGFLIEFLIYLIALFLITLELPNLKQKLSQYLTIETKTRVSLVTNKLTSAGIGFIKAQIILSALTFMLAFVGLAVLGVSNKVLISLLIVIVDILPILGTGSVLVPWGIVAILQGDNFLGIGLIILFVVITVIRRTIEPKVYSTNLGISPLASLISLYIGFKLLGFIGLFAGPAVVIVFDTLRKANILKMNFKI</sequence>
<feature type="transmembrane region" description="Helical" evidence="6">
    <location>
        <begin position="204"/>
        <end position="226"/>
    </location>
</feature>
<evidence type="ECO:0000256" key="6">
    <source>
        <dbReference type="SAM" id="Phobius"/>
    </source>
</evidence>
<dbReference type="PANTHER" id="PTHR21716:SF68">
    <property type="entry name" value="TRANSPORT PROTEIN YTVI-RELATED"/>
    <property type="match status" value="1"/>
</dbReference>
<feature type="transmembrane region" description="Helical" evidence="6">
    <location>
        <begin position="306"/>
        <end position="328"/>
    </location>
</feature>